<dbReference type="HOGENOM" id="CLU_015119_1_0_1"/>
<name>A0A0C3QJG3_9AGAM</name>
<dbReference type="InterPro" id="IPR045861">
    <property type="entry name" value="CorA_cytoplasmic_dom"/>
</dbReference>
<dbReference type="Gene3D" id="1.20.58.340">
    <property type="entry name" value="Magnesium transport protein CorA, transmembrane region"/>
    <property type="match status" value="2"/>
</dbReference>
<dbReference type="GO" id="GO:0000287">
    <property type="term" value="F:magnesium ion binding"/>
    <property type="evidence" value="ECO:0007669"/>
    <property type="project" value="TreeGrafter"/>
</dbReference>
<dbReference type="InterPro" id="IPR002523">
    <property type="entry name" value="MgTranspt_CorA/ZnTranspt_ZntB"/>
</dbReference>
<evidence type="ECO:0000256" key="3">
    <source>
        <dbReference type="ARBA" id="ARBA00022448"/>
    </source>
</evidence>
<dbReference type="Proteomes" id="UP000054248">
    <property type="component" value="Unassembled WGS sequence"/>
</dbReference>
<sequence>MARSDYSSDPEDGSITSDGSAHEDEFAIGPTSAGAQPKSAPWHTGNKGQSSSAAPAAATAPNLGAPGSSKNNGGEEIQVRSPTSPSRGPQIPDLLSTKITGPNARFRTVVLKVIRLNKLRGLSDDEPGVNVASDAAAAIYGHIRERCSIDVLDYGPTKVKHTKLTNEELENHIAHESRTRPLWAKVRWINIGGVSWDVMRALALRYEIHPLVMEDILHGRQTYSSKADYYNKHLFIRMLCHTLKAEDDHSPNIIEPNAPRPHVNRSNTTPPPAYSSRTGTMTENQAAVDHKFVSEDDVSAAKGGLFRRQAMPSEPGSRVRTLAGTSFSGAQPWMSGSMTADPEKVWAKSVYPNLGGGSGKRTNARKYSMQLSSMFESNSNSQTQATINELKKGERVEVKLRNLYCVMFRDGTLITIHQDVASDFFHPIMSRLKQRDTLLRNTADVSLLLQGIIDLLVDHAVKVVDKYHQQILKFEKDILIRPKVKTVKFLHIASGDLTMHKRTLSPIKTLIYGLRRYDLDRCIAQANSSDPGFDEKKITGFMSHKSKIYLADVMDHMEYVLASLEMFESITENLIAYTFNIVSYDMNTTMRTLTIATVIFFPLTFLTGYFGMNFNGMLSVQAHTEAFFWTLAIPVMGVTVLAFNLVNIYNFFHWIKKKMLQRQIGSLAR</sequence>
<dbReference type="GO" id="GO:0015087">
    <property type="term" value="F:cobalt ion transmembrane transporter activity"/>
    <property type="evidence" value="ECO:0007669"/>
    <property type="project" value="TreeGrafter"/>
</dbReference>
<evidence type="ECO:0000256" key="9">
    <source>
        <dbReference type="SAM" id="Phobius"/>
    </source>
</evidence>
<keyword evidence="7 9" id="KW-0472">Membrane</keyword>
<keyword evidence="5 9" id="KW-0812">Transmembrane</keyword>
<comment type="similarity">
    <text evidence="2">Belongs to the CorA metal ion transporter (MIT) (TC 1.A.35) family.</text>
</comment>
<comment type="subcellular location">
    <subcellularLocation>
        <location evidence="1">Cell membrane</location>
        <topology evidence="1">Multi-pass membrane protein</topology>
    </subcellularLocation>
</comment>
<evidence type="ECO:0000313" key="11">
    <source>
        <dbReference type="Proteomes" id="UP000054248"/>
    </source>
</evidence>
<dbReference type="STRING" id="1051891.A0A0C3QJG3"/>
<reference evidence="11" key="2">
    <citation type="submission" date="2015-01" db="EMBL/GenBank/DDBJ databases">
        <title>Evolutionary Origins and Diversification of the Mycorrhizal Mutualists.</title>
        <authorList>
            <consortium name="DOE Joint Genome Institute"/>
            <consortium name="Mycorrhizal Genomics Consortium"/>
            <person name="Kohler A."/>
            <person name="Kuo A."/>
            <person name="Nagy L.G."/>
            <person name="Floudas D."/>
            <person name="Copeland A."/>
            <person name="Barry K.W."/>
            <person name="Cichocki N."/>
            <person name="Veneault-Fourrey C."/>
            <person name="LaButti K."/>
            <person name="Lindquist E.A."/>
            <person name="Lipzen A."/>
            <person name="Lundell T."/>
            <person name="Morin E."/>
            <person name="Murat C."/>
            <person name="Riley R."/>
            <person name="Ohm R."/>
            <person name="Sun H."/>
            <person name="Tunlid A."/>
            <person name="Henrissat B."/>
            <person name="Grigoriev I.V."/>
            <person name="Hibbett D.S."/>
            <person name="Martin F."/>
        </authorList>
    </citation>
    <scope>NUCLEOTIDE SEQUENCE [LARGE SCALE GENOMIC DNA]</scope>
    <source>
        <strain evidence="11">MUT 4182</strain>
    </source>
</reference>
<dbReference type="Pfam" id="PF01544">
    <property type="entry name" value="CorA"/>
    <property type="match status" value="1"/>
</dbReference>
<feature type="region of interest" description="Disordered" evidence="8">
    <location>
        <begin position="1"/>
        <end position="98"/>
    </location>
</feature>
<dbReference type="GO" id="GO:0015095">
    <property type="term" value="F:magnesium ion transmembrane transporter activity"/>
    <property type="evidence" value="ECO:0007669"/>
    <property type="project" value="TreeGrafter"/>
</dbReference>
<dbReference type="GO" id="GO:0050897">
    <property type="term" value="F:cobalt ion binding"/>
    <property type="evidence" value="ECO:0007669"/>
    <property type="project" value="TreeGrafter"/>
</dbReference>
<evidence type="ECO:0000256" key="2">
    <source>
        <dbReference type="ARBA" id="ARBA00009765"/>
    </source>
</evidence>
<evidence type="ECO:0000256" key="4">
    <source>
        <dbReference type="ARBA" id="ARBA00022475"/>
    </source>
</evidence>
<gene>
    <name evidence="10" type="ORF">M407DRAFT_243420</name>
</gene>
<dbReference type="SUPFAM" id="SSF143865">
    <property type="entry name" value="CorA soluble domain-like"/>
    <property type="match status" value="1"/>
</dbReference>
<dbReference type="Gene3D" id="3.30.460.20">
    <property type="entry name" value="CorA soluble domain-like"/>
    <property type="match status" value="1"/>
</dbReference>
<dbReference type="PANTHER" id="PTHR46494:SF1">
    <property type="entry name" value="CORA FAMILY METAL ION TRANSPORTER (EUROFUNG)"/>
    <property type="match status" value="1"/>
</dbReference>
<organism evidence="10 11">
    <name type="scientific">Tulasnella calospora MUT 4182</name>
    <dbReference type="NCBI Taxonomy" id="1051891"/>
    <lineage>
        <taxon>Eukaryota</taxon>
        <taxon>Fungi</taxon>
        <taxon>Dikarya</taxon>
        <taxon>Basidiomycota</taxon>
        <taxon>Agaricomycotina</taxon>
        <taxon>Agaricomycetes</taxon>
        <taxon>Cantharellales</taxon>
        <taxon>Tulasnellaceae</taxon>
        <taxon>Tulasnella</taxon>
    </lineage>
</organism>
<evidence type="ECO:0000256" key="8">
    <source>
        <dbReference type="SAM" id="MobiDB-lite"/>
    </source>
</evidence>
<keyword evidence="3" id="KW-0813">Transport</keyword>
<dbReference type="PANTHER" id="PTHR46494">
    <property type="entry name" value="CORA FAMILY METAL ION TRANSPORTER (EUROFUNG)"/>
    <property type="match status" value="1"/>
</dbReference>
<dbReference type="AlphaFoldDB" id="A0A0C3QJG3"/>
<feature type="compositionally biased region" description="Low complexity" evidence="8">
    <location>
        <begin position="48"/>
        <end position="67"/>
    </location>
</feature>
<feature type="transmembrane region" description="Helical" evidence="9">
    <location>
        <begin position="593"/>
        <end position="614"/>
    </location>
</feature>
<dbReference type="InterPro" id="IPR045863">
    <property type="entry name" value="CorA_TM1_TM2"/>
</dbReference>
<accession>A0A0C3QJG3</accession>
<evidence type="ECO:0000256" key="5">
    <source>
        <dbReference type="ARBA" id="ARBA00022692"/>
    </source>
</evidence>
<feature type="region of interest" description="Disordered" evidence="8">
    <location>
        <begin position="250"/>
        <end position="278"/>
    </location>
</feature>
<proteinExistence type="inferred from homology"/>
<evidence type="ECO:0000256" key="1">
    <source>
        <dbReference type="ARBA" id="ARBA00004651"/>
    </source>
</evidence>
<evidence type="ECO:0000313" key="10">
    <source>
        <dbReference type="EMBL" id="KIO27241.1"/>
    </source>
</evidence>
<reference evidence="10 11" key="1">
    <citation type="submission" date="2014-04" db="EMBL/GenBank/DDBJ databases">
        <authorList>
            <consortium name="DOE Joint Genome Institute"/>
            <person name="Kuo A."/>
            <person name="Girlanda M."/>
            <person name="Perotto S."/>
            <person name="Kohler A."/>
            <person name="Nagy L.G."/>
            <person name="Floudas D."/>
            <person name="Copeland A."/>
            <person name="Barry K.W."/>
            <person name="Cichocki N."/>
            <person name="Veneault-Fourrey C."/>
            <person name="LaButti K."/>
            <person name="Lindquist E.A."/>
            <person name="Lipzen A."/>
            <person name="Lundell T."/>
            <person name="Morin E."/>
            <person name="Murat C."/>
            <person name="Sun H."/>
            <person name="Tunlid A."/>
            <person name="Henrissat B."/>
            <person name="Grigoriev I.V."/>
            <person name="Hibbett D.S."/>
            <person name="Martin F."/>
            <person name="Nordberg H.P."/>
            <person name="Cantor M.N."/>
            <person name="Hua S.X."/>
        </authorList>
    </citation>
    <scope>NUCLEOTIDE SEQUENCE [LARGE SCALE GENOMIC DNA]</scope>
    <source>
        <strain evidence="10 11">MUT 4182</strain>
    </source>
</reference>
<evidence type="ECO:0000256" key="7">
    <source>
        <dbReference type="ARBA" id="ARBA00023136"/>
    </source>
</evidence>
<dbReference type="GO" id="GO:0005886">
    <property type="term" value="C:plasma membrane"/>
    <property type="evidence" value="ECO:0007669"/>
    <property type="project" value="UniProtKB-SubCell"/>
</dbReference>
<dbReference type="EMBL" id="KN823012">
    <property type="protein sequence ID" value="KIO27241.1"/>
    <property type="molecule type" value="Genomic_DNA"/>
</dbReference>
<evidence type="ECO:0000256" key="6">
    <source>
        <dbReference type="ARBA" id="ARBA00022989"/>
    </source>
</evidence>
<dbReference type="SUPFAM" id="SSF144083">
    <property type="entry name" value="Magnesium transport protein CorA, transmembrane region"/>
    <property type="match status" value="1"/>
</dbReference>
<feature type="transmembrane region" description="Helical" evidence="9">
    <location>
        <begin position="626"/>
        <end position="652"/>
    </location>
</feature>
<protein>
    <submittedName>
        <fullName evidence="10">Uncharacterized protein</fullName>
    </submittedName>
</protein>
<dbReference type="OrthoDB" id="165352at2759"/>
<keyword evidence="11" id="KW-1185">Reference proteome</keyword>
<keyword evidence="6 9" id="KW-1133">Transmembrane helix</keyword>
<keyword evidence="4" id="KW-1003">Cell membrane</keyword>